<dbReference type="InterPro" id="IPR021317">
    <property type="entry name" value="DUF2917"/>
</dbReference>
<gene>
    <name evidence="1" type="ORF">PQR63_01760</name>
</gene>
<reference evidence="1 2" key="1">
    <citation type="journal article" date="2024" name="Chem. Sci.">
        <title>Discovery of megapolipeptins by genome mining of a Burkholderiales bacteria collection.</title>
        <authorList>
            <person name="Paulo B.S."/>
            <person name="Recchia M.J.J."/>
            <person name="Lee S."/>
            <person name="Fergusson C.H."/>
            <person name="Romanowski S.B."/>
            <person name="Hernandez A."/>
            <person name="Krull N."/>
            <person name="Liu D.Y."/>
            <person name="Cavanagh H."/>
            <person name="Bos A."/>
            <person name="Gray C.A."/>
            <person name="Murphy B.T."/>
            <person name="Linington R.G."/>
            <person name="Eustaquio A.S."/>
        </authorList>
    </citation>
    <scope>NUCLEOTIDE SEQUENCE [LARGE SCALE GENOMIC DNA]</scope>
    <source>
        <strain evidence="1 2">RL21-008-BIB-B</strain>
    </source>
</reference>
<keyword evidence="2" id="KW-1185">Reference proteome</keyword>
<comment type="caution">
    <text evidence="1">The sequence shown here is derived from an EMBL/GenBank/DDBJ whole genome shotgun (WGS) entry which is preliminary data.</text>
</comment>
<dbReference type="RefSeq" id="WP_408165101.1">
    <property type="nucleotide sequence ID" value="NZ_JAQQFR010000001.1"/>
</dbReference>
<dbReference type="EMBL" id="JAQQFR010000001">
    <property type="protein sequence ID" value="MFL9877091.1"/>
    <property type="molecule type" value="Genomic_DNA"/>
</dbReference>
<evidence type="ECO:0000313" key="1">
    <source>
        <dbReference type="EMBL" id="MFL9877091.1"/>
    </source>
</evidence>
<name>A0ABW8Z1X0_9BURK</name>
<dbReference type="Pfam" id="PF11142">
    <property type="entry name" value="DUF2917"/>
    <property type="match status" value="1"/>
</dbReference>
<proteinExistence type="predicted"/>
<protein>
    <submittedName>
        <fullName evidence="1">DUF2917 domain-containing protein</fullName>
    </submittedName>
</protein>
<organism evidence="1 2">
    <name type="scientific">Herbaspirillum rhizosphaerae</name>
    <dbReference type="NCBI Taxonomy" id="346179"/>
    <lineage>
        <taxon>Bacteria</taxon>
        <taxon>Pseudomonadati</taxon>
        <taxon>Pseudomonadota</taxon>
        <taxon>Betaproteobacteria</taxon>
        <taxon>Burkholderiales</taxon>
        <taxon>Oxalobacteraceae</taxon>
        <taxon>Herbaspirillum</taxon>
    </lineage>
</organism>
<dbReference type="Proteomes" id="UP001629214">
    <property type="component" value="Unassembled WGS sequence"/>
</dbReference>
<evidence type="ECO:0000313" key="2">
    <source>
        <dbReference type="Proteomes" id="UP001629214"/>
    </source>
</evidence>
<sequence length="119" mass="13030">MQNIFTRRQIRLQAGDVTSLQVTRPICLKVGSGRVWITIEGGRTDYWLSGGQILDIPGQGLVVIESVNTASKLQIGLCRRHWLVRLTKVANAVARRFGSRNRAVVTAGKITEAPGSCSQ</sequence>
<accession>A0ABW8Z1X0</accession>